<dbReference type="AlphaFoldDB" id="A0A919ASG2"/>
<keyword evidence="3 5" id="KW-1133">Transmembrane helix</keyword>
<dbReference type="Proteomes" id="UP000630923">
    <property type="component" value="Unassembled WGS sequence"/>
</dbReference>
<evidence type="ECO:0000256" key="4">
    <source>
        <dbReference type="ARBA" id="ARBA00023136"/>
    </source>
</evidence>
<reference evidence="6" key="1">
    <citation type="journal article" date="2014" name="Int. J. Syst. Evol. Microbiol.">
        <title>Complete genome sequence of Corynebacterium casei LMG S-19264T (=DSM 44701T), isolated from a smear-ripened cheese.</title>
        <authorList>
            <consortium name="US DOE Joint Genome Institute (JGI-PGF)"/>
            <person name="Walter F."/>
            <person name="Albersmeier A."/>
            <person name="Kalinowski J."/>
            <person name="Ruckert C."/>
        </authorList>
    </citation>
    <scope>NUCLEOTIDE SEQUENCE</scope>
    <source>
        <strain evidence="6">KCTC 42590</strain>
    </source>
</reference>
<evidence type="ECO:0000313" key="7">
    <source>
        <dbReference type="Proteomes" id="UP000630923"/>
    </source>
</evidence>
<evidence type="ECO:0000256" key="2">
    <source>
        <dbReference type="ARBA" id="ARBA00022692"/>
    </source>
</evidence>
<gene>
    <name evidence="6" type="ORF">GCM10017044_18270</name>
</gene>
<dbReference type="GO" id="GO:0012505">
    <property type="term" value="C:endomembrane system"/>
    <property type="evidence" value="ECO:0007669"/>
    <property type="project" value="UniProtKB-SubCell"/>
</dbReference>
<comment type="caution">
    <text evidence="6">The sequence shown here is derived from an EMBL/GenBank/DDBJ whole genome shotgun (WGS) entry which is preliminary data.</text>
</comment>
<dbReference type="InterPro" id="IPR052527">
    <property type="entry name" value="Metal_cation-efflux_comp"/>
</dbReference>
<evidence type="ECO:0000256" key="3">
    <source>
        <dbReference type="ARBA" id="ARBA00022989"/>
    </source>
</evidence>
<evidence type="ECO:0000313" key="6">
    <source>
        <dbReference type="EMBL" id="GHF24027.1"/>
    </source>
</evidence>
<feature type="transmembrane region" description="Helical" evidence="5">
    <location>
        <begin position="53"/>
        <end position="71"/>
    </location>
</feature>
<dbReference type="RefSeq" id="WP_191252191.1">
    <property type="nucleotide sequence ID" value="NZ_BNCI01000002.1"/>
</dbReference>
<proteinExistence type="predicted"/>
<dbReference type="EMBL" id="BNCI01000002">
    <property type="protein sequence ID" value="GHF24027.1"/>
    <property type="molecule type" value="Genomic_DNA"/>
</dbReference>
<name>A0A919ASG2_9PROT</name>
<feature type="transmembrane region" description="Helical" evidence="5">
    <location>
        <begin position="83"/>
        <end position="105"/>
    </location>
</feature>
<accession>A0A919ASG2</accession>
<keyword evidence="7" id="KW-1185">Reference proteome</keyword>
<dbReference type="Pfam" id="PF04191">
    <property type="entry name" value="PEMT"/>
    <property type="match status" value="1"/>
</dbReference>
<dbReference type="PANTHER" id="PTHR43847">
    <property type="entry name" value="BLL3993 PROTEIN"/>
    <property type="match status" value="1"/>
</dbReference>
<dbReference type="InterPro" id="IPR007318">
    <property type="entry name" value="Phopholipid_MeTrfase"/>
</dbReference>
<evidence type="ECO:0000256" key="1">
    <source>
        <dbReference type="ARBA" id="ARBA00004127"/>
    </source>
</evidence>
<sequence>METIGWPNWTILIFGAVMIGGFVWRTEQMRRSSGINPYRLKADDSPMGEIGKWYKRVTLLVMLYAVARCFWDIDIHTGPFAAFYLPAVQWAGVVVTSFGIVWSLAAQAQMSDSWRIGIPDDEPGALVDRGLFSISRNPFFLGSVIFNLGMFLMLPSWFMLMMLTLGWVAVNIQVRLEEEFLTRSIGDDYLVYKEKVRRWV</sequence>
<organism evidence="6 7">
    <name type="scientific">Kordiimonas sediminis</name>
    <dbReference type="NCBI Taxonomy" id="1735581"/>
    <lineage>
        <taxon>Bacteria</taxon>
        <taxon>Pseudomonadati</taxon>
        <taxon>Pseudomonadota</taxon>
        <taxon>Alphaproteobacteria</taxon>
        <taxon>Kordiimonadales</taxon>
        <taxon>Kordiimonadaceae</taxon>
        <taxon>Kordiimonas</taxon>
    </lineage>
</organism>
<keyword evidence="2 5" id="KW-0812">Transmembrane</keyword>
<feature type="transmembrane region" description="Helical" evidence="5">
    <location>
        <begin position="6"/>
        <end position="24"/>
    </location>
</feature>
<comment type="subcellular location">
    <subcellularLocation>
        <location evidence="1">Endomembrane system</location>
        <topology evidence="1">Multi-pass membrane protein</topology>
    </subcellularLocation>
</comment>
<dbReference type="Gene3D" id="1.20.120.1630">
    <property type="match status" value="1"/>
</dbReference>
<evidence type="ECO:0008006" key="8">
    <source>
        <dbReference type="Google" id="ProtNLM"/>
    </source>
</evidence>
<reference evidence="6" key="2">
    <citation type="submission" date="2020-09" db="EMBL/GenBank/DDBJ databases">
        <authorList>
            <person name="Sun Q."/>
            <person name="Kim S."/>
        </authorList>
    </citation>
    <scope>NUCLEOTIDE SEQUENCE</scope>
    <source>
        <strain evidence="6">KCTC 42590</strain>
    </source>
</reference>
<evidence type="ECO:0000256" key="5">
    <source>
        <dbReference type="SAM" id="Phobius"/>
    </source>
</evidence>
<protein>
    <recommendedName>
        <fullName evidence="8">Isoprenylcysteine carboxylmethyltransferase family protein</fullName>
    </recommendedName>
</protein>
<keyword evidence="4 5" id="KW-0472">Membrane</keyword>
<dbReference type="PANTHER" id="PTHR43847:SF1">
    <property type="entry name" value="BLL3993 PROTEIN"/>
    <property type="match status" value="1"/>
</dbReference>
<feature type="transmembrane region" description="Helical" evidence="5">
    <location>
        <begin position="139"/>
        <end position="170"/>
    </location>
</feature>